<comment type="caution">
    <text evidence="2">The sequence shown here is derived from an EMBL/GenBank/DDBJ whole genome shotgun (WGS) entry which is preliminary data.</text>
</comment>
<dbReference type="InterPro" id="IPR012334">
    <property type="entry name" value="Pectin_lyas_fold"/>
</dbReference>
<gene>
    <name evidence="2" type="ORF">LCGC14_2842030</name>
</gene>
<dbReference type="Pfam" id="PF11272">
    <property type="entry name" value="DUF3072"/>
    <property type="match status" value="1"/>
</dbReference>
<evidence type="ECO:0000256" key="1">
    <source>
        <dbReference type="SAM" id="MobiDB-lite"/>
    </source>
</evidence>
<name>A0A0F8YAX8_9ZZZZ</name>
<protein>
    <recommendedName>
        <fullName evidence="3">DUF1565 domain-containing protein</fullName>
    </recommendedName>
</protein>
<feature type="non-terminal residue" evidence="2">
    <location>
        <position position="132"/>
    </location>
</feature>
<dbReference type="SUPFAM" id="SSF51126">
    <property type="entry name" value="Pectin lyase-like"/>
    <property type="match status" value="1"/>
</dbReference>
<proteinExistence type="predicted"/>
<dbReference type="InterPro" id="IPR021425">
    <property type="entry name" value="DUF3072"/>
</dbReference>
<dbReference type="AlphaFoldDB" id="A0A0F8YAX8"/>
<evidence type="ECO:0000313" key="2">
    <source>
        <dbReference type="EMBL" id="KKK78592.1"/>
    </source>
</evidence>
<dbReference type="Gene3D" id="2.160.20.10">
    <property type="entry name" value="Single-stranded right-handed beta-helix, Pectin lyase-like"/>
    <property type="match status" value="1"/>
</dbReference>
<accession>A0A0F8YAX8</accession>
<organism evidence="2">
    <name type="scientific">marine sediment metagenome</name>
    <dbReference type="NCBI Taxonomy" id="412755"/>
    <lineage>
        <taxon>unclassified sequences</taxon>
        <taxon>metagenomes</taxon>
        <taxon>ecological metagenomes</taxon>
    </lineage>
</organism>
<evidence type="ECO:0008006" key="3">
    <source>
        <dbReference type="Google" id="ProtNLM"/>
    </source>
</evidence>
<reference evidence="2" key="1">
    <citation type="journal article" date="2015" name="Nature">
        <title>Complex archaea that bridge the gap between prokaryotes and eukaryotes.</title>
        <authorList>
            <person name="Spang A."/>
            <person name="Saw J.H."/>
            <person name="Jorgensen S.L."/>
            <person name="Zaremba-Niedzwiedzka K."/>
            <person name="Martijn J."/>
            <person name="Lind A.E."/>
            <person name="van Eijk R."/>
            <person name="Schleper C."/>
            <person name="Guy L."/>
            <person name="Ettema T.J."/>
        </authorList>
    </citation>
    <scope>NUCLEOTIDE SEQUENCE</scope>
</reference>
<feature type="region of interest" description="Disordered" evidence="1">
    <location>
        <begin position="73"/>
        <end position="100"/>
    </location>
</feature>
<sequence>MKMQLFLIISIMIVLVLAGLVHADTITVGLGAGYNFNNIQAAIDDSNDGDTIIVQPGLYEEGIKFLGKNITLTSTDPTDHPKSDPVTNAEKPPENWTTGDEAMTGAQASYLKTLCEEAGEPEAYDTGLTKAE</sequence>
<dbReference type="EMBL" id="LAZR01054425">
    <property type="protein sequence ID" value="KKK78592.1"/>
    <property type="molecule type" value="Genomic_DNA"/>
</dbReference>
<dbReference type="InterPro" id="IPR011050">
    <property type="entry name" value="Pectin_lyase_fold/virulence"/>
</dbReference>